<evidence type="ECO:0000313" key="2">
    <source>
        <dbReference type="Proteomes" id="UP000191554"/>
    </source>
</evidence>
<evidence type="ECO:0000313" key="1">
    <source>
        <dbReference type="EMBL" id="OPX44811.1"/>
    </source>
</evidence>
<name>A0A1V4SNJ4_RUMHU</name>
<protein>
    <submittedName>
        <fullName evidence="1">Uncharacterized protein</fullName>
    </submittedName>
</protein>
<dbReference type="STRING" id="48256.CLHUN_13650"/>
<dbReference type="AlphaFoldDB" id="A0A1V4SNJ4"/>
<accession>A0A1V4SNJ4</accession>
<dbReference type="SUPFAM" id="SSF51306">
    <property type="entry name" value="LexA/Signal peptidase"/>
    <property type="match status" value="1"/>
</dbReference>
<dbReference type="Proteomes" id="UP000191554">
    <property type="component" value="Unassembled WGS sequence"/>
</dbReference>
<comment type="caution">
    <text evidence="1">The sequence shown here is derived from an EMBL/GenBank/DDBJ whole genome shotgun (WGS) entry which is preliminary data.</text>
</comment>
<proteinExistence type="predicted"/>
<organism evidence="1 2">
    <name type="scientific">Ruminiclostridium hungatei</name>
    <name type="common">Clostridium hungatei</name>
    <dbReference type="NCBI Taxonomy" id="48256"/>
    <lineage>
        <taxon>Bacteria</taxon>
        <taxon>Bacillati</taxon>
        <taxon>Bacillota</taxon>
        <taxon>Clostridia</taxon>
        <taxon>Eubacteriales</taxon>
        <taxon>Oscillospiraceae</taxon>
        <taxon>Ruminiclostridium</taxon>
    </lineage>
</organism>
<dbReference type="CDD" id="cd06462">
    <property type="entry name" value="Peptidase_S24_S26"/>
    <property type="match status" value="1"/>
</dbReference>
<keyword evidence="2" id="KW-1185">Reference proteome</keyword>
<sequence>MGEVKLIKSAHIFPAIRELLQEGTQVWLTVTGMSMYPFLREDKDSVKLVPACFDTITKGDIVLIQRVSGEYILHRVLNKDNNCFFMAGDAQKWIEGPLEPDRLIAVVAEIRRNGRTISCRNILWNLLTAFWMKAIPLRNYLLKTIRILVKIKCNFRCYRP</sequence>
<reference evidence="1 2" key="1">
    <citation type="submission" date="2017-03" db="EMBL/GenBank/DDBJ databases">
        <title>Genome sequence of Clostridium hungatei DSM 14427.</title>
        <authorList>
            <person name="Poehlein A."/>
            <person name="Daniel R."/>
        </authorList>
    </citation>
    <scope>NUCLEOTIDE SEQUENCE [LARGE SCALE GENOMIC DNA]</scope>
    <source>
        <strain evidence="1 2">DSM 14427</strain>
    </source>
</reference>
<dbReference type="EMBL" id="MZGX01000007">
    <property type="protein sequence ID" value="OPX44811.1"/>
    <property type="molecule type" value="Genomic_DNA"/>
</dbReference>
<gene>
    <name evidence="1" type="ORF">CLHUN_13650</name>
</gene>
<dbReference type="InterPro" id="IPR036286">
    <property type="entry name" value="LexA/Signal_pep-like_sf"/>
</dbReference>
<dbReference type="RefSeq" id="WP_080063812.1">
    <property type="nucleotide sequence ID" value="NZ_MZGX01000007.1"/>
</dbReference>